<dbReference type="OrthoDB" id="9772736at2"/>
<dbReference type="GO" id="GO:0016628">
    <property type="term" value="F:oxidoreductase activity, acting on the CH-CH group of donors, NAD or NADP as acceptor"/>
    <property type="evidence" value="ECO:0007669"/>
    <property type="project" value="UniProtKB-ARBA"/>
</dbReference>
<comment type="similarity">
    <text evidence="2">Belongs to the NADH:flavin oxidoreductase/NADH oxidase family.</text>
</comment>
<evidence type="ECO:0000256" key="2">
    <source>
        <dbReference type="ARBA" id="ARBA00005979"/>
    </source>
</evidence>
<proteinExistence type="inferred from homology"/>
<sequence>MAEQPLLTPFHSDKLNLRNRVVMAPMTRSRADNPGAVPNDLMVTYYDQRASAGLIVTEGTYVNREAAGYINVPGIYTPEQVAGWQKVTRGQHQLGGQIFVQLWHVGRMSHPDLLDGALPLAPSALNPHEKVYTPTGFKDTVTPRAMTLAEIKYTVADFATAAQNALAAGFDGMEVHAANGYLFQQFFNGTSNHRTDEYGGSNENRARILFDVLDAIKAAGVDLGKVGVRLNPSLEGPFGTKMDKETIPTFDYIVKRLNDYNLAYLHLCEPFTDVSKIPFAEPHIAKHYRPLYQGTLIINAGMTQEKGNQVIADGDADLVAFGTLFISNPDLVERFAQNAPLAPSDKDTYYVPGAKGYTDYPKLNA</sequence>
<organism evidence="5 6">
    <name type="scientific">Hymenobacter nivis</name>
    <dbReference type="NCBI Taxonomy" id="1850093"/>
    <lineage>
        <taxon>Bacteria</taxon>
        <taxon>Pseudomonadati</taxon>
        <taxon>Bacteroidota</taxon>
        <taxon>Cytophagia</taxon>
        <taxon>Cytophagales</taxon>
        <taxon>Hymenobacteraceae</taxon>
        <taxon>Hymenobacter</taxon>
    </lineage>
</organism>
<dbReference type="FunFam" id="3.20.20.70:FF:000059">
    <property type="entry name" value="N-ethylmaleimide reductase, FMN-linked"/>
    <property type="match status" value="1"/>
</dbReference>
<dbReference type="PANTHER" id="PTHR22893:SF91">
    <property type="entry name" value="NADPH DEHYDROGENASE 2-RELATED"/>
    <property type="match status" value="1"/>
</dbReference>
<comment type="cofactor">
    <cofactor evidence="1">
        <name>FMN</name>
        <dbReference type="ChEBI" id="CHEBI:58210"/>
    </cofactor>
</comment>
<dbReference type="Pfam" id="PF00724">
    <property type="entry name" value="Oxidored_FMN"/>
    <property type="match status" value="1"/>
</dbReference>
<feature type="domain" description="NADH:flavin oxidoreductase/NADH oxidase N-terminal" evidence="4">
    <location>
        <begin position="6"/>
        <end position="340"/>
    </location>
</feature>
<dbReference type="InterPro" id="IPR013785">
    <property type="entry name" value="Aldolase_TIM"/>
</dbReference>
<dbReference type="InterPro" id="IPR001155">
    <property type="entry name" value="OxRdtase_FMN_N"/>
</dbReference>
<dbReference type="CDD" id="cd02933">
    <property type="entry name" value="OYE_like_FMN"/>
    <property type="match status" value="1"/>
</dbReference>
<accession>A0A2Z3GQ12</accession>
<evidence type="ECO:0000256" key="1">
    <source>
        <dbReference type="ARBA" id="ARBA00001917"/>
    </source>
</evidence>
<keyword evidence="6" id="KW-1185">Reference proteome</keyword>
<reference evidence="6" key="1">
    <citation type="submission" date="2018-04" db="EMBL/GenBank/DDBJ databases">
        <title>Complete genome of Antarctic heterotrophic bacterium Hymenobacter nivis.</title>
        <authorList>
            <person name="Terashima M."/>
        </authorList>
    </citation>
    <scope>NUCLEOTIDE SEQUENCE [LARGE SCALE GENOMIC DNA]</scope>
    <source>
        <strain evidence="6">NBRC 111535</strain>
    </source>
</reference>
<dbReference type="GO" id="GO:0010181">
    <property type="term" value="F:FMN binding"/>
    <property type="evidence" value="ECO:0007669"/>
    <property type="project" value="InterPro"/>
</dbReference>
<dbReference type="InterPro" id="IPR045247">
    <property type="entry name" value="Oye-like"/>
</dbReference>
<protein>
    <submittedName>
        <fullName evidence="5">Alkene reductase</fullName>
    </submittedName>
</protein>
<evidence type="ECO:0000313" key="6">
    <source>
        <dbReference type="Proteomes" id="UP000245999"/>
    </source>
</evidence>
<keyword evidence="3" id="KW-0560">Oxidoreductase</keyword>
<evidence type="ECO:0000256" key="3">
    <source>
        <dbReference type="ARBA" id="ARBA00023002"/>
    </source>
</evidence>
<gene>
    <name evidence="5" type="ORF">DDQ68_00930</name>
</gene>
<dbReference type="KEGG" id="hnv:DDQ68_00930"/>
<dbReference type="GO" id="GO:0005829">
    <property type="term" value="C:cytosol"/>
    <property type="evidence" value="ECO:0007669"/>
    <property type="project" value="TreeGrafter"/>
</dbReference>
<name>A0A2Z3GQ12_9BACT</name>
<dbReference type="Gene3D" id="3.20.20.70">
    <property type="entry name" value="Aldolase class I"/>
    <property type="match status" value="1"/>
</dbReference>
<evidence type="ECO:0000259" key="4">
    <source>
        <dbReference type="Pfam" id="PF00724"/>
    </source>
</evidence>
<evidence type="ECO:0000313" key="5">
    <source>
        <dbReference type="EMBL" id="AWM31474.1"/>
    </source>
</evidence>
<dbReference type="Proteomes" id="UP000245999">
    <property type="component" value="Chromosome"/>
</dbReference>
<dbReference type="AlphaFoldDB" id="A0A2Z3GQ12"/>
<dbReference type="SUPFAM" id="SSF51395">
    <property type="entry name" value="FMN-linked oxidoreductases"/>
    <property type="match status" value="1"/>
</dbReference>
<dbReference type="EMBL" id="CP029145">
    <property type="protein sequence ID" value="AWM31474.1"/>
    <property type="molecule type" value="Genomic_DNA"/>
</dbReference>
<dbReference type="RefSeq" id="WP_109652088.1">
    <property type="nucleotide sequence ID" value="NZ_CP029145.1"/>
</dbReference>
<dbReference type="PANTHER" id="PTHR22893">
    <property type="entry name" value="NADH OXIDOREDUCTASE-RELATED"/>
    <property type="match status" value="1"/>
</dbReference>